<dbReference type="Gene3D" id="1.10.8.430">
    <property type="entry name" value="Helical domain of apoptotic protease-activating factors"/>
    <property type="match status" value="1"/>
</dbReference>
<dbReference type="Gene3D" id="3.80.10.10">
    <property type="entry name" value="Ribonuclease Inhibitor"/>
    <property type="match status" value="1"/>
</dbReference>
<evidence type="ECO:0000256" key="5">
    <source>
        <dbReference type="ARBA" id="ARBA00022821"/>
    </source>
</evidence>
<feature type="coiled-coil region" evidence="7">
    <location>
        <begin position="35"/>
        <end position="62"/>
    </location>
</feature>
<evidence type="ECO:0000256" key="6">
    <source>
        <dbReference type="ARBA" id="ARBA00022840"/>
    </source>
</evidence>
<dbReference type="InterPro" id="IPR032675">
    <property type="entry name" value="LRR_dom_sf"/>
</dbReference>
<dbReference type="Gene3D" id="3.40.50.300">
    <property type="entry name" value="P-loop containing nucleotide triphosphate hydrolases"/>
    <property type="match status" value="1"/>
</dbReference>
<dbReference type="GO" id="GO:0006952">
    <property type="term" value="P:defense response"/>
    <property type="evidence" value="ECO:0007669"/>
    <property type="project" value="UniProtKB-KW"/>
</dbReference>
<dbReference type="SUPFAM" id="SSF52058">
    <property type="entry name" value="L domain-like"/>
    <property type="match status" value="1"/>
</dbReference>
<keyword evidence="3" id="KW-0677">Repeat</keyword>
<keyword evidence="5" id="KW-0611">Plant defense</keyword>
<gene>
    <name evidence="10" type="primary">VvCHDp001026_9</name>
    <name evidence="10" type="ORF">CK203_061392</name>
</gene>
<evidence type="ECO:0000256" key="1">
    <source>
        <dbReference type="ARBA" id="ARBA00008894"/>
    </source>
</evidence>
<dbReference type="FunFam" id="3.40.50.300:FF:001091">
    <property type="entry name" value="Probable disease resistance protein At1g61300"/>
    <property type="match status" value="1"/>
</dbReference>
<dbReference type="Pfam" id="PF00931">
    <property type="entry name" value="NB-ARC"/>
    <property type="match status" value="1"/>
</dbReference>
<dbReference type="PRINTS" id="PR00364">
    <property type="entry name" value="DISEASERSIST"/>
</dbReference>
<protein>
    <submittedName>
        <fullName evidence="10">Putative disease resistance protein</fullName>
    </submittedName>
</protein>
<keyword evidence="7" id="KW-0175">Coiled coil</keyword>
<evidence type="ECO:0000259" key="9">
    <source>
        <dbReference type="Pfam" id="PF23598"/>
    </source>
</evidence>
<dbReference type="InterPro" id="IPR042197">
    <property type="entry name" value="Apaf_helical"/>
</dbReference>
<evidence type="ECO:0000256" key="7">
    <source>
        <dbReference type="SAM" id="Coils"/>
    </source>
</evidence>
<proteinExistence type="inferred from homology"/>
<comment type="similarity">
    <text evidence="1">Belongs to the disease resistance NB-LRR family.</text>
</comment>
<dbReference type="PANTHER" id="PTHR33463:SF220">
    <property type="entry name" value="NB-ARC DOMAIN-CONTAINING PROTEIN"/>
    <property type="match status" value="1"/>
</dbReference>
<dbReference type="Pfam" id="PF23598">
    <property type="entry name" value="LRR_14"/>
    <property type="match status" value="1"/>
</dbReference>
<dbReference type="AlphaFoldDB" id="A0A438GAK9"/>
<dbReference type="GO" id="GO:0043531">
    <property type="term" value="F:ADP binding"/>
    <property type="evidence" value="ECO:0007669"/>
    <property type="project" value="InterPro"/>
</dbReference>
<organism evidence="10 11">
    <name type="scientific">Vitis vinifera</name>
    <name type="common">Grape</name>
    <dbReference type="NCBI Taxonomy" id="29760"/>
    <lineage>
        <taxon>Eukaryota</taxon>
        <taxon>Viridiplantae</taxon>
        <taxon>Streptophyta</taxon>
        <taxon>Embryophyta</taxon>
        <taxon>Tracheophyta</taxon>
        <taxon>Spermatophyta</taxon>
        <taxon>Magnoliopsida</taxon>
        <taxon>eudicotyledons</taxon>
        <taxon>Gunneridae</taxon>
        <taxon>Pentapetalae</taxon>
        <taxon>rosids</taxon>
        <taxon>Vitales</taxon>
        <taxon>Vitaceae</taxon>
        <taxon>Viteae</taxon>
        <taxon>Vitis</taxon>
    </lineage>
</organism>
<keyword evidence="6" id="KW-0067">ATP-binding</keyword>
<dbReference type="InterPro" id="IPR002182">
    <property type="entry name" value="NB-ARC"/>
</dbReference>
<dbReference type="FunFam" id="1.10.8.430:FF:000003">
    <property type="entry name" value="Probable disease resistance protein At5g66910"/>
    <property type="match status" value="1"/>
</dbReference>
<dbReference type="SMART" id="SM00369">
    <property type="entry name" value="LRR_TYP"/>
    <property type="match status" value="3"/>
</dbReference>
<evidence type="ECO:0000256" key="4">
    <source>
        <dbReference type="ARBA" id="ARBA00022741"/>
    </source>
</evidence>
<keyword evidence="4" id="KW-0547">Nucleotide-binding</keyword>
<dbReference type="InterPro" id="IPR003591">
    <property type="entry name" value="Leu-rich_rpt_typical-subtyp"/>
</dbReference>
<evidence type="ECO:0000313" key="10">
    <source>
        <dbReference type="EMBL" id="RVW69239.1"/>
    </source>
</evidence>
<accession>A0A438GAK9</accession>
<name>A0A438GAK9_VITVI</name>
<comment type="caution">
    <text evidence="10">The sequence shown here is derived from an EMBL/GenBank/DDBJ whole genome shotgun (WGS) entry which is preliminary data.</text>
</comment>
<dbReference type="EMBL" id="QGNW01000503">
    <property type="protein sequence ID" value="RVW69239.1"/>
    <property type="molecule type" value="Genomic_DNA"/>
</dbReference>
<evidence type="ECO:0000256" key="2">
    <source>
        <dbReference type="ARBA" id="ARBA00022614"/>
    </source>
</evidence>
<dbReference type="Proteomes" id="UP000288805">
    <property type="component" value="Unassembled WGS sequence"/>
</dbReference>
<dbReference type="SUPFAM" id="SSF52540">
    <property type="entry name" value="P-loop containing nucleoside triphosphate hydrolases"/>
    <property type="match status" value="1"/>
</dbReference>
<feature type="domain" description="NB-ARC" evidence="8">
    <location>
        <begin position="160"/>
        <end position="328"/>
    </location>
</feature>
<sequence length="794" mass="89297">MGNVFSVSISTNDIAGCCDCTAARANYICKLAENRVTLRTELQKLRELKNDVNRKVDVAERQQMKCLDQVQGWLSRVEAMEIEVRQLIGDGAETVEEKRLRGCCHPKHCISNYTLGKKVARKLQDMATLMSEGRNFEVVADIVPPAPVEEIPGRPTVGLESTFDKVWRSLEEEDVGMIGLYGLGGVGKTTLLTQINNHFLKTSHNFDVVIWVVVSKTPNLGRVQNEIWEKVGFCDDKWKSKSRHEKAKDIWRALSKKRFVMLLDDMWEQMDLLEVGIPPLDQQNKSKLIFTTRSQDLCGQMGAHKKIQVKSLAWKDAWDLFQKYVGKDALNSDPEIAELAEMVAKECCGLPLAIITVGRAMASKVTPQDWKHAIRVLQTCASNFPDEFDDTDGARNQGFNIISTIVHACLLEESSGTFVKFHDVVRDMALWITSEMGEMKGKFLVQTSAGLTQAPDFVKWTTTERISLMDNRIPKLTGSPTCPNLSTLRLDLNSDLQMISNGFFQFMPNLRVLSLSNTKIVELPLDISNLVSLQYLDLSGTEIKKLPIEMKNLVQLKTLRLCASKLFSIPRGLISSLLMLQGVGMYNCGLYDQVAEGGVESYGNESLVEELESLKYLRHLSVTIASASVFKRFLSSRKLPSYTLGICLKVFKGSSSLNLSSLENMKRLYGLMMEDLDSLREIKFDWAGKGKEIVGYSSLNPKVECFHGLGEVAINRCKMLKNLTWLIFAPKPPISYNRTIIEVIGCPKLKRLPLNSNSANQGRVVMVGKQEWWNELEWEDEATLTTFLPSFKAI</sequence>
<evidence type="ECO:0000313" key="11">
    <source>
        <dbReference type="Proteomes" id="UP000288805"/>
    </source>
</evidence>
<keyword evidence="2" id="KW-0433">Leucine-rich repeat</keyword>
<evidence type="ECO:0000259" key="8">
    <source>
        <dbReference type="Pfam" id="PF00931"/>
    </source>
</evidence>
<dbReference type="InterPro" id="IPR027417">
    <property type="entry name" value="P-loop_NTPase"/>
</dbReference>
<dbReference type="GO" id="GO:0005524">
    <property type="term" value="F:ATP binding"/>
    <property type="evidence" value="ECO:0007669"/>
    <property type="project" value="UniProtKB-KW"/>
</dbReference>
<dbReference type="InterPro" id="IPR055414">
    <property type="entry name" value="LRR_R13L4/SHOC2-like"/>
</dbReference>
<dbReference type="PANTHER" id="PTHR33463">
    <property type="entry name" value="NB-ARC DOMAIN-CONTAINING PROTEIN-RELATED"/>
    <property type="match status" value="1"/>
</dbReference>
<reference evidence="10 11" key="1">
    <citation type="journal article" date="2018" name="PLoS Genet.">
        <title>Population sequencing reveals clonal diversity and ancestral inbreeding in the grapevine cultivar Chardonnay.</title>
        <authorList>
            <person name="Roach M.J."/>
            <person name="Johnson D.L."/>
            <person name="Bohlmann J."/>
            <person name="van Vuuren H.J."/>
            <person name="Jones S.J."/>
            <person name="Pretorius I.S."/>
            <person name="Schmidt S.A."/>
            <person name="Borneman A.R."/>
        </authorList>
    </citation>
    <scope>NUCLEOTIDE SEQUENCE [LARGE SCALE GENOMIC DNA]</scope>
    <source>
        <strain evidence="11">cv. Chardonnay</strain>
        <tissue evidence="10">Leaf</tissue>
    </source>
</reference>
<feature type="domain" description="Disease resistance R13L4/SHOC-2-like LRR" evidence="9">
    <location>
        <begin position="485"/>
        <end position="631"/>
    </location>
</feature>
<dbReference type="InterPro" id="IPR050905">
    <property type="entry name" value="Plant_NBS-LRR"/>
</dbReference>
<evidence type="ECO:0000256" key="3">
    <source>
        <dbReference type="ARBA" id="ARBA00022737"/>
    </source>
</evidence>